<evidence type="ECO:0000313" key="1">
    <source>
        <dbReference type="EMBL" id="JAG52022.1"/>
    </source>
</evidence>
<accession>A0A0K8SFG2</accession>
<dbReference type="EMBL" id="GBRD01013804">
    <property type="protein sequence ID" value="JAG52022.1"/>
    <property type="molecule type" value="Transcribed_RNA"/>
</dbReference>
<name>A0A0K8SFG2_LYGHE</name>
<reference evidence="1" key="1">
    <citation type="submission" date="2014-09" db="EMBL/GenBank/DDBJ databases">
        <authorList>
            <person name="Magalhaes I.L.F."/>
            <person name="Oliveira U."/>
            <person name="Santos F.R."/>
            <person name="Vidigal T.H.D.A."/>
            <person name="Brescovit A.D."/>
            <person name="Santos A.J."/>
        </authorList>
    </citation>
    <scope>NUCLEOTIDE SEQUENCE</scope>
</reference>
<dbReference type="AlphaFoldDB" id="A0A0K8SFG2"/>
<protein>
    <submittedName>
        <fullName evidence="1">Uncharacterized protein</fullName>
    </submittedName>
</protein>
<sequence length="104" mass="11551">MDNLQNFSLSFTVLLPLPPSIYRCGIKNQPVCVGDQSPTHEEIKSCRWQDFNQGRVNHHATMTWIESDACNFDVIAALPPGPDSPAQCDVTDGAVLKNHSKKTR</sequence>
<proteinExistence type="predicted"/>
<organism evidence="1">
    <name type="scientific">Lygus hesperus</name>
    <name type="common">Western plant bug</name>
    <dbReference type="NCBI Taxonomy" id="30085"/>
    <lineage>
        <taxon>Eukaryota</taxon>
        <taxon>Metazoa</taxon>
        <taxon>Ecdysozoa</taxon>
        <taxon>Arthropoda</taxon>
        <taxon>Hexapoda</taxon>
        <taxon>Insecta</taxon>
        <taxon>Pterygota</taxon>
        <taxon>Neoptera</taxon>
        <taxon>Paraneoptera</taxon>
        <taxon>Hemiptera</taxon>
        <taxon>Heteroptera</taxon>
        <taxon>Panheteroptera</taxon>
        <taxon>Cimicomorpha</taxon>
        <taxon>Miridae</taxon>
        <taxon>Mirini</taxon>
        <taxon>Lygus</taxon>
    </lineage>
</organism>